<evidence type="ECO:0000259" key="1">
    <source>
        <dbReference type="SMART" id="SM00842"/>
    </source>
</evidence>
<keyword evidence="3" id="KW-1185">Reference proteome</keyword>
<comment type="caution">
    <text evidence="2">The sequence shown here is derived from an EMBL/GenBank/DDBJ whole genome shotgun (WGS) entry which is preliminary data.</text>
</comment>
<dbReference type="PANTHER" id="PTHR32432">
    <property type="entry name" value="CELL DIVISION PROTEIN FTSA-RELATED"/>
    <property type="match status" value="1"/>
</dbReference>
<name>A0A0W0RJN2_LEGBO</name>
<dbReference type="PIRSF" id="PIRSF019169">
    <property type="entry name" value="PilM"/>
    <property type="match status" value="1"/>
</dbReference>
<dbReference type="InterPro" id="IPR003494">
    <property type="entry name" value="SHS2_FtsA"/>
</dbReference>
<dbReference type="PANTHER" id="PTHR32432:SF3">
    <property type="entry name" value="ETHANOLAMINE UTILIZATION PROTEIN EUTJ"/>
    <property type="match status" value="1"/>
</dbReference>
<dbReference type="Proteomes" id="UP000054695">
    <property type="component" value="Unassembled WGS sequence"/>
</dbReference>
<organism evidence="2 3">
    <name type="scientific">Legionella bozemanae</name>
    <name type="common">Fluoribacter bozemanae</name>
    <dbReference type="NCBI Taxonomy" id="447"/>
    <lineage>
        <taxon>Bacteria</taxon>
        <taxon>Pseudomonadati</taxon>
        <taxon>Pseudomonadota</taxon>
        <taxon>Gammaproteobacteria</taxon>
        <taxon>Legionellales</taxon>
        <taxon>Legionellaceae</taxon>
        <taxon>Legionella</taxon>
    </lineage>
</organism>
<proteinExistence type="predicted"/>
<dbReference type="PATRIC" id="fig|447.4.peg.3001"/>
<evidence type="ECO:0000313" key="2">
    <source>
        <dbReference type="EMBL" id="KTC71243.1"/>
    </source>
</evidence>
<dbReference type="STRING" id="447.Lboz_2820"/>
<dbReference type="Gene3D" id="3.30.1490.300">
    <property type="match status" value="1"/>
</dbReference>
<dbReference type="InterPro" id="IPR043129">
    <property type="entry name" value="ATPase_NBD"/>
</dbReference>
<feature type="domain" description="SHS2" evidence="1">
    <location>
        <begin position="22"/>
        <end position="189"/>
    </location>
</feature>
<dbReference type="CDD" id="cd24049">
    <property type="entry name" value="ASKHA_NBD_PilM"/>
    <property type="match status" value="1"/>
</dbReference>
<reference evidence="2 3" key="1">
    <citation type="submission" date="2015-11" db="EMBL/GenBank/DDBJ databases">
        <title>Genomic analysis of 38 Legionella species identifies large and diverse effector repertoires.</title>
        <authorList>
            <person name="Burstein D."/>
            <person name="Amaro F."/>
            <person name="Zusman T."/>
            <person name="Lifshitz Z."/>
            <person name="Cohen O."/>
            <person name="Gilbert J.A."/>
            <person name="Pupko T."/>
            <person name="Shuman H.A."/>
            <person name="Segal G."/>
        </authorList>
    </citation>
    <scope>NUCLEOTIDE SEQUENCE [LARGE SCALE GENOMIC DNA]</scope>
    <source>
        <strain evidence="2 3">WIGA</strain>
    </source>
</reference>
<dbReference type="AlphaFoldDB" id="A0A0W0RJN2"/>
<gene>
    <name evidence="2" type="primary">pilM</name>
    <name evidence="2" type="ORF">Lboz_2820</name>
</gene>
<dbReference type="EMBL" id="LNXU01000032">
    <property type="protein sequence ID" value="KTC71243.1"/>
    <property type="molecule type" value="Genomic_DNA"/>
</dbReference>
<dbReference type="SUPFAM" id="SSF53067">
    <property type="entry name" value="Actin-like ATPase domain"/>
    <property type="match status" value="2"/>
</dbReference>
<evidence type="ECO:0000313" key="3">
    <source>
        <dbReference type="Proteomes" id="UP000054695"/>
    </source>
</evidence>
<dbReference type="Gene3D" id="3.30.420.40">
    <property type="match status" value="2"/>
</dbReference>
<sequence>MHGRFKGIKNMLKLFQPKHRSILGIDITSTAVKVLEISGQEDTFVVENYGREVLPANAMDGNTIKDVDAVSQCIKKVIDRLHTPCKQAALAVPDSSIISKVIQINEGLNDEEMEELIVTEADKYIPYPIDEINLDFEILGHSEKNPSMLDVLIVASRAENVNQRVETAVHAGLEVVVIDVESYAVERAAQQLAKDLPASGQDKTIAIIDIGACYTHLFVLQGMKLVYSREEKFGGKQLIDSIAEYYDMSLEQAALAKNNGELPADYEEKILDPFKENILLQIKRTLQFFYSTSQDGEVDHILLSGGLAKLPGLVALIQERLGMSTTIANPFSYMTPGKIVNLDSIKHDAPALMVACGLALRDIK</sequence>
<dbReference type="InterPro" id="IPR005883">
    <property type="entry name" value="PilM"/>
</dbReference>
<dbReference type="Pfam" id="PF11104">
    <property type="entry name" value="PilM_2"/>
    <property type="match status" value="1"/>
</dbReference>
<dbReference type="SMART" id="SM00842">
    <property type="entry name" value="FtsA"/>
    <property type="match status" value="1"/>
</dbReference>
<protein>
    <submittedName>
        <fullName evidence="2">Tfp pilus assembly protein, ATPase PilM</fullName>
    </submittedName>
</protein>
<dbReference type="NCBIfam" id="TIGR01175">
    <property type="entry name" value="pilM"/>
    <property type="match status" value="1"/>
</dbReference>
<dbReference type="GO" id="GO:0051301">
    <property type="term" value="P:cell division"/>
    <property type="evidence" value="ECO:0007669"/>
    <property type="project" value="InterPro"/>
</dbReference>
<accession>A0A0W0RJN2</accession>
<dbReference type="InterPro" id="IPR050696">
    <property type="entry name" value="FtsA/MreB"/>
</dbReference>